<evidence type="ECO:0000313" key="1">
    <source>
        <dbReference type="EMBL" id="TKA23497.1"/>
    </source>
</evidence>
<name>A0A4U0TNK2_9PEZI</name>
<dbReference type="AlphaFoldDB" id="A0A4U0TNK2"/>
<dbReference type="EMBL" id="NAJP01000217">
    <property type="protein sequence ID" value="TKA23497.1"/>
    <property type="molecule type" value="Genomic_DNA"/>
</dbReference>
<proteinExistence type="predicted"/>
<evidence type="ECO:0000313" key="2">
    <source>
        <dbReference type="Proteomes" id="UP000310066"/>
    </source>
</evidence>
<organism evidence="1 2">
    <name type="scientific">Friedmanniomyces endolithicus</name>
    <dbReference type="NCBI Taxonomy" id="329885"/>
    <lineage>
        <taxon>Eukaryota</taxon>
        <taxon>Fungi</taxon>
        <taxon>Dikarya</taxon>
        <taxon>Ascomycota</taxon>
        <taxon>Pezizomycotina</taxon>
        <taxon>Dothideomycetes</taxon>
        <taxon>Dothideomycetidae</taxon>
        <taxon>Mycosphaerellales</taxon>
        <taxon>Teratosphaeriaceae</taxon>
        <taxon>Friedmanniomyces</taxon>
    </lineage>
</organism>
<dbReference type="OrthoDB" id="3182339at2759"/>
<sequence>MNMLVISPFEAEKLYSRIRALNKVALHLYNPRWNSGFRSLDRLDFFTIPHQPQATLHPRLIAQLNLFSGQLDINSYEDFKYMCAYLGLATETAPEGWEVVADGFILRDDQDRLGGTASRLTKSPVKFLQTLMAIRRDGESLC</sequence>
<protein>
    <submittedName>
        <fullName evidence="1">Uncharacterized protein</fullName>
    </submittedName>
</protein>
<reference evidence="1 2" key="1">
    <citation type="submission" date="2017-03" db="EMBL/GenBank/DDBJ databases">
        <title>Genomes of endolithic fungi from Antarctica.</title>
        <authorList>
            <person name="Coleine C."/>
            <person name="Masonjones S."/>
            <person name="Stajich J.E."/>
        </authorList>
    </citation>
    <scope>NUCLEOTIDE SEQUENCE [LARGE SCALE GENOMIC DNA]</scope>
    <source>
        <strain evidence="1 2">CCFEE 5311</strain>
    </source>
</reference>
<comment type="caution">
    <text evidence="1">The sequence shown here is derived from an EMBL/GenBank/DDBJ whole genome shotgun (WGS) entry which is preliminary data.</text>
</comment>
<dbReference type="Proteomes" id="UP000310066">
    <property type="component" value="Unassembled WGS sequence"/>
</dbReference>
<dbReference type="STRING" id="329885.A0A4U0TNK2"/>
<accession>A0A4U0TNK2</accession>
<gene>
    <name evidence="1" type="ORF">B0A54_17872</name>
</gene>